<dbReference type="eggNOG" id="COG1018">
    <property type="taxonomic scope" value="Bacteria"/>
</dbReference>
<dbReference type="HOGENOM" id="CLU_003827_19_1_11"/>
<sequence>MTTVRSSPAGTRDARRAACAPPARRIGPHALLALIAGGAAGVLALWWVNTPPASGPGALIAGAGRITGLLAGYGCAVLLLLMARVPALDRGVGTDRLARWHAFGGRYVVGLAVAHTLLAIWGYSVNTRTGLASGAATVVLDQPDMLKATVATVLLVGVGGISARTVRRRLPYEAWQLLHLATYLAIFLGFFHVLSNGDEFVGNRPARLAWYALYLVTAALLVWYRLITPVRRGLRHRLRVLGVRPEAPGVVSVYLTGAHLEELRAEPGQFFRWRFWAPGLWWTASPYSLSAPPSPHRLRITVKDVGGHSGALARLRPGTRVWAEGPYGGFTAGRRPRRKALLVAGGVGITPLRTLFETLPGDAVLLYFARRPEDLALRAELEEIAGRRPGRVHCFVDEPAAHSCPLTTCALRRLVPDVADRDVYLCGPPGMMQAVIRALRRAGVRRRHIHYESFEF</sequence>
<organism evidence="15 16">
    <name type="scientific">Thermomonospora curvata (strain ATCC 19995 / DSM 43183 / JCM 3096 / KCTC 9072 / NBRC 15933 / NCIMB 10081 / Henssen B9)</name>
    <dbReference type="NCBI Taxonomy" id="471852"/>
    <lineage>
        <taxon>Bacteria</taxon>
        <taxon>Bacillati</taxon>
        <taxon>Actinomycetota</taxon>
        <taxon>Actinomycetes</taxon>
        <taxon>Streptosporangiales</taxon>
        <taxon>Thermomonosporaceae</taxon>
        <taxon>Thermomonospora</taxon>
    </lineage>
</organism>
<keyword evidence="10" id="KW-0408">Iron</keyword>
<feature type="transmembrane region" description="Helical" evidence="13">
    <location>
        <begin position="30"/>
        <end position="48"/>
    </location>
</feature>
<dbReference type="GO" id="GO:0051537">
    <property type="term" value="F:2 iron, 2 sulfur cluster binding"/>
    <property type="evidence" value="ECO:0007669"/>
    <property type="project" value="UniProtKB-KW"/>
</dbReference>
<dbReference type="Pfam" id="PF00175">
    <property type="entry name" value="NAD_binding_1"/>
    <property type="match status" value="1"/>
</dbReference>
<reference evidence="15 16" key="1">
    <citation type="journal article" date="2011" name="Stand. Genomic Sci.">
        <title>Complete genome sequence of Thermomonospora curvata type strain (B9).</title>
        <authorList>
            <person name="Chertkov O."/>
            <person name="Sikorski J."/>
            <person name="Nolan M."/>
            <person name="Lapidus A."/>
            <person name="Lucas S."/>
            <person name="Del Rio T.G."/>
            <person name="Tice H."/>
            <person name="Cheng J.F."/>
            <person name="Goodwin L."/>
            <person name="Pitluck S."/>
            <person name="Liolios K."/>
            <person name="Ivanova N."/>
            <person name="Mavromatis K."/>
            <person name="Mikhailova N."/>
            <person name="Ovchinnikova G."/>
            <person name="Pati A."/>
            <person name="Chen A."/>
            <person name="Palaniappan K."/>
            <person name="Djao O.D."/>
            <person name="Land M."/>
            <person name="Hauser L."/>
            <person name="Chang Y.J."/>
            <person name="Jeffries C.D."/>
            <person name="Brettin T."/>
            <person name="Han C."/>
            <person name="Detter J.C."/>
            <person name="Rohde M."/>
            <person name="Goker M."/>
            <person name="Woyke T."/>
            <person name="Bristow J."/>
            <person name="Eisen J.A."/>
            <person name="Markowitz V."/>
            <person name="Hugenholtz P."/>
            <person name="Klenk H.P."/>
            <person name="Kyrpides N.C."/>
        </authorList>
    </citation>
    <scope>NUCLEOTIDE SEQUENCE [LARGE SCALE GENOMIC DNA]</scope>
    <source>
        <strain evidence="16">ATCC 19995 / DSM 43183 / JCM 3096 / KCTC 9072 / NBRC 15933 / NCIMB 10081 / Henssen B9</strain>
    </source>
</reference>
<evidence type="ECO:0000256" key="13">
    <source>
        <dbReference type="SAM" id="Phobius"/>
    </source>
</evidence>
<evidence type="ECO:0000256" key="8">
    <source>
        <dbReference type="ARBA" id="ARBA00022989"/>
    </source>
</evidence>
<name>D1ABD3_THECD</name>
<dbReference type="InterPro" id="IPR001433">
    <property type="entry name" value="OxRdtase_FAD/NAD-bd"/>
</dbReference>
<dbReference type="OrthoDB" id="9801223at2"/>
<keyword evidence="4 13" id="KW-0812">Transmembrane</keyword>
<dbReference type="CDD" id="cd06198">
    <property type="entry name" value="FNR_like_3"/>
    <property type="match status" value="1"/>
</dbReference>
<evidence type="ECO:0000256" key="5">
    <source>
        <dbReference type="ARBA" id="ARBA00022714"/>
    </source>
</evidence>
<keyword evidence="9" id="KW-0560">Oxidoreductase</keyword>
<dbReference type="Pfam" id="PF01794">
    <property type="entry name" value="Ferric_reduct"/>
    <property type="match status" value="1"/>
</dbReference>
<dbReference type="InterPro" id="IPR039261">
    <property type="entry name" value="FNR_nucleotide-bd"/>
</dbReference>
<keyword evidence="7" id="KW-0274">FAD</keyword>
<comment type="subcellular location">
    <subcellularLocation>
        <location evidence="2">Membrane</location>
        <topology evidence="2">Multi-pass membrane protein</topology>
    </subcellularLocation>
</comment>
<dbReference type="GO" id="GO:0046872">
    <property type="term" value="F:metal ion binding"/>
    <property type="evidence" value="ECO:0007669"/>
    <property type="project" value="UniProtKB-KW"/>
</dbReference>
<evidence type="ECO:0000256" key="10">
    <source>
        <dbReference type="ARBA" id="ARBA00023004"/>
    </source>
</evidence>
<feature type="transmembrane region" description="Helical" evidence="13">
    <location>
        <begin position="145"/>
        <end position="163"/>
    </location>
</feature>
<dbReference type="EMBL" id="CP001738">
    <property type="protein sequence ID" value="ACY97169.1"/>
    <property type="molecule type" value="Genomic_DNA"/>
</dbReference>
<evidence type="ECO:0000256" key="1">
    <source>
        <dbReference type="ARBA" id="ARBA00001974"/>
    </source>
</evidence>
<dbReference type="Gene3D" id="2.40.30.10">
    <property type="entry name" value="Translation factors"/>
    <property type="match status" value="1"/>
</dbReference>
<feature type="domain" description="FAD-binding FR-type" evidence="14">
    <location>
        <begin position="233"/>
        <end position="333"/>
    </location>
</feature>
<dbReference type="STRING" id="471852.Tcur_1593"/>
<evidence type="ECO:0000259" key="14">
    <source>
        <dbReference type="PROSITE" id="PS51384"/>
    </source>
</evidence>
<dbReference type="InterPro" id="IPR017938">
    <property type="entry name" value="Riboflavin_synthase-like_b-brl"/>
</dbReference>
<dbReference type="KEGG" id="tcu:Tcur_1593"/>
<dbReference type="RefSeq" id="WP_012851953.1">
    <property type="nucleotide sequence ID" value="NC_013510.1"/>
</dbReference>
<dbReference type="PANTHER" id="PTHR47354">
    <property type="entry name" value="NADH OXIDOREDUCTASE HCR"/>
    <property type="match status" value="1"/>
</dbReference>
<evidence type="ECO:0000256" key="6">
    <source>
        <dbReference type="ARBA" id="ARBA00022723"/>
    </source>
</evidence>
<feature type="transmembrane region" description="Helical" evidence="13">
    <location>
        <begin position="175"/>
        <end position="196"/>
    </location>
</feature>
<evidence type="ECO:0000256" key="12">
    <source>
        <dbReference type="ARBA" id="ARBA00023136"/>
    </source>
</evidence>
<dbReference type="Gene3D" id="3.40.50.80">
    <property type="entry name" value="Nucleotide-binding domain of ferredoxin-NADP reductase (FNR) module"/>
    <property type="match status" value="1"/>
</dbReference>
<feature type="transmembrane region" description="Helical" evidence="13">
    <location>
        <begin position="104"/>
        <end position="125"/>
    </location>
</feature>
<evidence type="ECO:0000256" key="4">
    <source>
        <dbReference type="ARBA" id="ARBA00022692"/>
    </source>
</evidence>
<evidence type="ECO:0000256" key="7">
    <source>
        <dbReference type="ARBA" id="ARBA00022827"/>
    </source>
</evidence>
<dbReference type="SUPFAM" id="SSF52343">
    <property type="entry name" value="Ferredoxin reductase-like, C-terminal NADP-linked domain"/>
    <property type="match status" value="1"/>
</dbReference>
<dbReference type="PRINTS" id="PR00409">
    <property type="entry name" value="PHDIOXRDTASE"/>
</dbReference>
<accession>D1ABD3</accession>
<keyword evidence="6" id="KW-0479">Metal-binding</keyword>
<feature type="transmembrane region" description="Helical" evidence="13">
    <location>
        <begin position="208"/>
        <end position="227"/>
    </location>
</feature>
<dbReference type="PROSITE" id="PS51384">
    <property type="entry name" value="FAD_FR"/>
    <property type="match status" value="1"/>
</dbReference>
<feature type="transmembrane region" description="Helical" evidence="13">
    <location>
        <begin position="60"/>
        <end position="83"/>
    </location>
</feature>
<protein>
    <submittedName>
        <fullName evidence="15">Oxidoreductase FAD/NAD(P)-binding domain protein</fullName>
    </submittedName>
</protein>
<dbReference type="GO" id="GO:0050660">
    <property type="term" value="F:flavin adenine dinucleotide binding"/>
    <property type="evidence" value="ECO:0007669"/>
    <property type="project" value="TreeGrafter"/>
</dbReference>
<dbReference type="GO" id="GO:0016020">
    <property type="term" value="C:membrane"/>
    <property type="evidence" value="ECO:0007669"/>
    <property type="project" value="UniProtKB-SubCell"/>
</dbReference>
<keyword evidence="16" id="KW-1185">Reference proteome</keyword>
<dbReference type="AlphaFoldDB" id="D1ABD3"/>
<dbReference type="Proteomes" id="UP000001918">
    <property type="component" value="Chromosome"/>
</dbReference>
<evidence type="ECO:0000256" key="3">
    <source>
        <dbReference type="ARBA" id="ARBA00022630"/>
    </source>
</evidence>
<evidence type="ECO:0000256" key="11">
    <source>
        <dbReference type="ARBA" id="ARBA00023014"/>
    </source>
</evidence>
<evidence type="ECO:0000313" key="15">
    <source>
        <dbReference type="EMBL" id="ACY97169.1"/>
    </source>
</evidence>
<evidence type="ECO:0000256" key="2">
    <source>
        <dbReference type="ARBA" id="ARBA00004141"/>
    </source>
</evidence>
<keyword evidence="5" id="KW-0001">2Fe-2S</keyword>
<dbReference type="InterPro" id="IPR050415">
    <property type="entry name" value="MRET"/>
</dbReference>
<dbReference type="InterPro" id="IPR013130">
    <property type="entry name" value="Fe3_Rdtase_TM_dom"/>
</dbReference>
<dbReference type="InterPro" id="IPR017927">
    <property type="entry name" value="FAD-bd_FR_type"/>
</dbReference>
<evidence type="ECO:0000313" key="16">
    <source>
        <dbReference type="Proteomes" id="UP000001918"/>
    </source>
</evidence>
<keyword evidence="12 13" id="KW-0472">Membrane</keyword>
<dbReference type="GO" id="GO:0016491">
    <property type="term" value="F:oxidoreductase activity"/>
    <property type="evidence" value="ECO:0007669"/>
    <property type="project" value="UniProtKB-KW"/>
</dbReference>
<comment type="cofactor">
    <cofactor evidence="1">
        <name>FAD</name>
        <dbReference type="ChEBI" id="CHEBI:57692"/>
    </cofactor>
</comment>
<keyword evidence="11" id="KW-0411">Iron-sulfur</keyword>
<dbReference type="PANTHER" id="PTHR47354:SF8">
    <property type="entry name" value="1,2-PHENYLACETYL-COA EPOXIDASE, SUBUNIT E"/>
    <property type="match status" value="1"/>
</dbReference>
<gene>
    <name evidence="15" type="ordered locus">Tcur_1593</name>
</gene>
<proteinExistence type="predicted"/>
<dbReference type="SUPFAM" id="SSF63380">
    <property type="entry name" value="Riboflavin synthase domain-like"/>
    <property type="match status" value="1"/>
</dbReference>
<keyword evidence="3" id="KW-0285">Flavoprotein</keyword>
<keyword evidence="8 13" id="KW-1133">Transmembrane helix</keyword>
<evidence type="ECO:0000256" key="9">
    <source>
        <dbReference type="ARBA" id="ARBA00023002"/>
    </source>
</evidence>